<dbReference type="OrthoDB" id="1861261at2"/>
<keyword evidence="1" id="KW-1133">Transmembrane helix</keyword>
<dbReference type="RefSeq" id="WP_089281172.1">
    <property type="nucleotide sequence ID" value="NZ_FZOJ01000001.1"/>
</dbReference>
<accession>A0A239A822</accession>
<keyword evidence="1" id="KW-0472">Membrane</keyword>
<gene>
    <name evidence="2" type="ORF">SAMN05446037_1001401</name>
</gene>
<sequence>MKAIDIKNKILWGVALIGCLGLSYWLCRFAFFKMHGMKSWSNTLAMVSLIIIVIASIVGRRILSVATVAGYMGGFVFAMVFNTDGIDPGGGATNNAWMIWSIVFIVCLLIGLIVNIIYKGKIQKQHID</sequence>
<dbReference type="AlphaFoldDB" id="A0A239A822"/>
<name>A0A239A822_9FIRM</name>
<dbReference type="Proteomes" id="UP000198304">
    <property type="component" value="Unassembled WGS sequence"/>
</dbReference>
<evidence type="ECO:0000313" key="3">
    <source>
        <dbReference type="Proteomes" id="UP000198304"/>
    </source>
</evidence>
<protein>
    <submittedName>
        <fullName evidence="2">Uncharacterized protein</fullName>
    </submittedName>
</protein>
<feature type="transmembrane region" description="Helical" evidence="1">
    <location>
        <begin position="97"/>
        <end position="118"/>
    </location>
</feature>
<feature type="transmembrane region" description="Helical" evidence="1">
    <location>
        <begin position="62"/>
        <end position="81"/>
    </location>
</feature>
<keyword evidence="3" id="KW-1185">Reference proteome</keyword>
<reference evidence="2 3" key="1">
    <citation type="submission" date="2017-06" db="EMBL/GenBank/DDBJ databases">
        <authorList>
            <person name="Kim H.J."/>
            <person name="Triplett B.A."/>
        </authorList>
    </citation>
    <scope>NUCLEOTIDE SEQUENCE [LARGE SCALE GENOMIC DNA]</scope>
    <source>
        <strain evidence="2 3">SCA</strain>
    </source>
</reference>
<proteinExistence type="predicted"/>
<evidence type="ECO:0000256" key="1">
    <source>
        <dbReference type="SAM" id="Phobius"/>
    </source>
</evidence>
<organism evidence="2 3">
    <name type="scientific">Anaerovirgula multivorans</name>
    <dbReference type="NCBI Taxonomy" id="312168"/>
    <lineage>
        <taxon>Bacteria</taxon>
        <taxon>Bacillati</taxon>
        <taxon>Bacillota</taxon>
        <taxon>Clostridia</taxon>
        <taxon>Peptostreptococcales</taxon>
        <taxon>Natronincolaceae</taxon>
        <taxon>Anaerovirgula</taxon>
    </lineage>
</organism>
<evidence type="ECO:0000313" key="2">
    <source>
        <dbReference type="EMBL" id="SNR91659.1"/>
    </source>
</evidence>
<feature type="transmembrane region" description="Helical" evidence="1">
    <location>
        <begin position="12"/>
        <end position="31"/>
    </location>
</feature>
<dbReference type="EMBL" id="FZOJ01000001">
    <property type="protein sequence ID" value="SNR91659.1"/>
    <property type="molecule type" value="Genomic_DNA"/>
</dbReference>
<keyword evidence="1" id="KW-0812">Transmembrane</keyword>